<keyword evidence="4" id="KW-0802">TPR repeat</keyword>
<dbReference type="PANTHER" id="PTHR44998:SF1">
    <property type="entry name" value="UDP-N-ACETYLGLUCOSAMINE--PEPTIDE N-ACETYLGLUCOSAMINYLTRANSFERASE 110 KDA SUBUNIT"/>
    <property type="match status" value="1"/>
</dbReference>
<evidence type="ECO:0000313" key="6">
    <source>
        <dbReference type="EMBL" id="SVC76107.1"/>
    </source>
</evidence>
<evidence type="ECO:0000256" key="1">
    <source>
        <dbReference type="ARBA" id="ARBA00004922"/>
    </source>
</evidence>
<evidence type="ECO:0000259" key="5">
    <source>
        <dbReference type="Pfam" id="PF13844"/>
    </source>
</evidence>
<dbReference type="InterPro" id="IPR029489">
    <property type="entry name" value="OGT/SEC/SPY_C"/>
</dbReference>
<keyword evidence="2" id="KW-0808">Transferase</keyword>
<dbReference type="AlphaFoldDB" id="A0A382PTA9"/>
<sequence>AAAIDSYKQALKLKPDYAAAEAQLLHQLQRFCDWTHIDKQREAYRRLGITTKAVPPFSMLPSEDNAERQLARSRAWVAENCKQQPCPVPARQQSRPNRLRIGYFSADFHDHPTMFLIAGLLRDHDSARFELYAYSYGRYTSGDWRKRAEGDVDHFFDVADLSDSALIKLARSHQLDVAVDLKGYTEHTRSEVFQYRLAPIQINYLGYPGSMAADFIDYILADPIVIPKDQRQHYSESVIYLPHTYQPNDDAREIAQTSTTRADFRLPKEAFVFCCFNNNYKISPREFDIWMRLLLKVEDSVLWLLKTNHWAEQNLRKEAEARGVDPLRLIFADKRKQIEH</sequence>
<dbReference type="InterPro" id="IPR011990">
    <property type="entry name" value="TPR-like_helical_dom_sf"/>
</dbReference>
<dbReference type="EMBL" id="UINC01109348">
    <property type="protein sequence ID" value="SVC76107.1"/>
    <property type="molecule type" value="Genomic_DNA"/>
</dbReference>
<dbReference type="Pfam" id="PF13844">
    <property type="entry name" value="Glyco_transf_41"/>
    <property type="match status" value="2"/>
</dbReference>
<feature type="non-terminal residue" evidence="6">
    <location>
        <position position="340"/>
    </location>
</feature>
<accession>A0A382PTA9</accession>
<dbReference type="Gene3D" id="3.40.50.11380">
    <property type="match status" value="1"/>
</dbReference>
<organism evidence="6">
    <name type="scientific">marine metagenome</name>
    <dbReference type="NCBI Taxonomy" id="408172"/>
    <lineage>
        <taxon>unclassified sequences</taxon>
        <taxon>metagenomes</taxon>
        <taxon>ecological metagenomes</taxon>
    </lineage>
</organism>
<feature type="domain" description="O-GlcNAc transferase C-terminal" evidence="5">
    <location>
        <begin position="82"/>
        <end position="250"/>
    </location>
</feature>
<protein>
    <recommendedName>
        <fullName evidence="5">O-GlcNAc transferase C-terminal domain-containing protein</fullName>
    </recommendedName>
</protein>
<evidence type="ECO:0000256" key="3">
    <source>
        <dbReference type="ARBA" id="ARBA00022737"/>
    </source>
</evidence>
<dbReference type="Gene3D" id="3.40.50.2000">
    <property type="entry name" value="Glycogen Phosphorylase B"/>
    <property type="match status" value="1"/>
</dbReference>
<name>A0A382PTA9_9ZZZZ</name>
<gene>
    <name evidence="6" type="ORF">METZ01_LOCUS328961</name>
</gene>
<reference evidence="6" key="1">
    <citation type="submission" date="2018-05" db="EMBL/GenBank/DDBJ databases">
        <authorList>
            <person name="Lanie J.A."/>
            <person name="Ng W.-L."/>
            <person name="Kazmierczak K.M."/>
            <person name="Andrzejewski T.M."/>
            <person name="Davidsen T.M."/>
            <person name="Wayne K.J."/>
            <person name="Tettelin H."/>
            <person name="Glass J.I."/>
            <person name="Rusch D."/>
            <person name="Podicherti R."/>
            <person name="Tsui H.-C.T."/>
            <person name="Winkler M.E."/>
        </authorList>
    </citation>
    <scope>NUCLEOTIDE SEQUENCE</scope>
</reference>
<dbReference type="PANTHER" id="PTHR44998">
    <property type="match status" value="1"/>
</dbReference>
<evidence type="ECO:0000256" key="2">
    <source>
        <dbReference type="ARBA" id="ARBA00022679"/>
    </source>
</evidence>
<comment type="pathway">
    <text evidence="1">Protein modification; protein glycosylation.</text>
</comment>
<keyword evidence="3" id="KW-0677">Repeat</keyword>
<feature type="domain" description="O-GlcNAc transferase C-terminal" evidence="5">
    <location>
        <begin position="258"/>
        <end position="340"/>
    </location>
</feature>
<dbReference type="Gene3D" id="1.25.40.10">
    <property type="entry name" value="Tetratricopeptide repeat domain"/>
    <property type="match status" value="1"/>
</dbReference>
<feature type="non-terminal residue" evidence="6">
    <location>
        <position position="1"/>
    </location>
</feature>
<proteinExistence type="predicted"/>
<dbReference type="GO" id="GO:0016740">
    <property type="term" value="F:transferase activity"/>
    <property type="evidence" value="ECO:0007669"/>
    <property type="project" value="UniProtKB-KW"/>
</dbReference>
<evidence type="ECO:0000256" key="4">
    <source>
        <dbReference type="ARBA" id="ARBA00022803"/>
    </source>
</evidence>